<proteinExistence type="predicted"/>
<name>A0A919AK95_9ACTN</name>
<protein>
    <submittedName>
        <fullName evidence="1">Uncharacterized protein</fullName>
    </submittedName>
</protein>
<accession>A0A919AK95</accession>
<dbReference type="AlphaFoldDB" id="A0A919AK95"/>
<evidence type="ECO:0000313" key="1">
    <source>
        <dbReference type="EMBL" id="GHF12003.1"/>
    </source>
</evidence>
<dbReference type="Proteomes" id="UP000641386">
    <property type="component" value="Unassembled WGS sequence"/>
</dbReference>
<dbReference type="EMBL" id="BNBC01000061">
    <property type="protein sequence ID" value="GHF12003.1"/>
    <property type="molecule type" value="Genomic_DNA"/>
</dbReference>
<sequence>MAIDDVLHRLGVAPAGLAPAPVRHVHREAAARVGRSPCPCAGCGEPARVTGIIDGPGYGRRWLDRCRDCFLATVDLEPSRVPGTVDGIVADLRAAAAEAGVELTVVIDDRGGCRG</sequence>
<keyword evidence="2" id="KW-1185">Reference proteome</keyword>
<organism evidence="1 2">
    <name type="scientific">Streptomyces spiralis</name>
    <dbReference type="NCBI Taxonomy" id="66376"/>
    <lineage>
        <taxon>Bacteria</taxon>
        <taxon>Bacillati</taxon>
        <taxon>Actinomycetota</taxon>
        <taxon>Actinomycetes</taxon>
        <taxon>Kitasatosporales</taxon>
        <taxon>Streptomycetaceae</taxon>
        <taxon>Streptomyces</taxon>
    </lineage>
</organism>
<gene>
    <name evidence="1" type="ORF">GCM10014715_79680</name>
</gene>
<reference evidence="1" key="1">
    <citation type="journal article" date="2014" name="Int. J. Syst. Evol. Microbiol.">
        <title>Complete genome sequence of Corynebacterium casei LMG S-19264T (=DSM 44701T), isolated from a smear-ripened cheese.</title>
        <authorList>
            <consortium name="US DOE Joint Genome Institute (JGI-PGF)"/>
            <person name="Walter F."/>
            <person name="Albersmeier A."/>
            <person name="Kalinowski J."/>
            <person name="Ruckert C."/>
        </authorList>
    </citation>
    <scope>NUCLEOTIDE SEQUENCE</scope>
    <source>
        <strain evidence="1">JCM 3302</strain>
    </source>
</reference>
<evidence type="ECO:0000313" key="2">
    <source>
        <dbReference type="Proteomes" id="UP000641386"/>
    </source>
</evidence>
<reference evidence="1" key="2">
    <citation type="submission" date="2020-09" db="EMBL/GenBank/DDBJ databases">
        <authorList>
            <person name="Sun Q."/>
            <person name="Ohkuma M."/>
        </authorList>
    </citation>
    <scope>NUCLEOTIDE SEQUENCE</scope>
    <source>
        <strain evidence="1">JCM 3302</strain>
    </source>
</reference>
<comment type="caution">
    <text evidence="1">The sequence shown here is derived from an EMBL/GenBank/DDBJ whole genome shotgun (WGS) entry which is preliminary data.</text>
</comment>
<dbReference type="RefSeq" id="WP_189907662.1">
    <property type="nucleotide sequence ID" value="NZ_BNBC01000061.1"/>
</dbReference>